<dbReference type="InterPro" id="IPR027304">
    <property type="entry name" value="Trigger_fact/SurA_dom_sf"/>
</dbReference>
<keyword evidence="4" id="KW-0697">Rotamase</keyword>
<dbReference type="InterPro" id="IPR023058">
    <property type="entry name" value="PPIase_PpiC_CS"/>
</dbReference>
<protein>
    <recommendedName>
        <fullName evidence="3">peptidylprolyl isomerase</fullName>
        <ecNumber evidence="3">5.2.1.8</ecNumber>
    </recommendedName>
</protein>
<accession>A0A679I9X4</accession>
<dbReference type="RefSeq" id="WP_162049836.1">
    <property type="nucleotide sequence ID" value="NZ_AP019011.1"/>
</dbReference>
<evidence type="ECO:0000256" key="4">
    <source>
        <dbReference type="ARBA" id="ARBA00023110"/>
    </source>
</evidence>
<organism evidence="7 8">
    <name type="scientific">Fluviibacter phosphoraccumulans</name>
    <dbReference type="NCBI Taxonomy" id="1751046"/>
    <lineage>
        <taxon>Bacteria</taxon>
        <taxon>Pseudomonadati</taxon>
        <taxon>Pseudomonadota</taxon>
        <taxon>Betaproteobacteria</taxon>
        <taxon>Rhodocyclales</taxon>
        <taxon>Fluviibacteraceae</taxon>
        <taxon>Fluviibacter</taxon>
    </lineage>
</organism>
<dbReference type="SUPFAM" id="SSF109998">
    <property type="entry name" value="Triger factor/SurA peptide-binding domain-like"/>
    <property type="match status" value="1"/>
</dbReference>
<comment type="catalytic activity">
    <reaction evidence="1">
        <text>[protein]-peptidylproline (omega=180) = [protein]-peptidylproline (omega=0)</text>
        <dbReference type="Rhea" id="RHEA:16237"/>
        <dbReference type="Rhea" id="RHEA-COMP:10747"/>
        <dbReference type="Rhea" id="RHEA-COMP:10748"/>
        <dbReference type="ChEBI" id="CHEBI:83833"/>
        <dbReference type="ChEBI" id="CHEBI:83834"/>
        <dbReference type="EC" id="5.2.1.8"/>
    </reaction>
</comment>
<feature type="domain" description="PpiC" evidence="6">
    <location>
        <begin position="135"/>
        <end position="224"/>
    </location>
</feature>
<sequence>MNIKKTTLTITLVTLLAGVRPALAQDVATVNGTVIPDSQFNQILTGALNQGQKDTPELRNTIRNELINRELLAQAASKEGVDKTPEAKLAWNQVHQNFLIELYLIDYNQKHRITDEQVEAQYDKEVSQLKAAGVSQQFKVSLITVASQAEANAVIAQLKKGESFEKVAREKSIDTSKAQGGVVGWVLPVQLTPEIGAAVTKLNKGGVTAPIQGPSGWNIVKLDDKRPFKVPTFAEAQNQLRQQLLQQQRIELINKLRSEAKINTP</sequence>
<dbReference type="PANTHER" id="PTHR47245:SF2">
    <property type="entry name" value="PEPTIDYL-PROLYL CIS-TRANS ISOMERASE HP_0175-RELATED"/>
    <property type="match status" value="1"/>
</dbReference>
<dbReference type="EMBL" id="AP022345">
    <property type="protein sequence ID" value="BBU69456.1"/>
    <property type="molecule type" value="Genomic_DNA"/>
</dbReference>
<evidence type="ECO:0000256" key="1">
    <source>
        <dbReference type="ARBA" id="ARBA00000971"/>
    </source>
</evidence>
<keyword evidence="5 7" id="KW-0413">Isomerase</keyword>
<dbReference type="PROSITE" id="PS50198">
    <property type="entry name" value="PPIC_PPIASE_2"/>
    <property type="match status" value="1"/>
</dbReference>
<dbReference type="Pfam" id="PF13145">
    <property type="entry name" value="Rotamase_2"/>
    <property type="match status" value="1"/>
</dbReference>
<dbReference type="Proteomes" id="UP000463961">
    <property type="component" value="Chromosome"/>
</dbReference>
<dbReference type="EC" id="5.2.1.8" evidence="3"/>
<evidence type="ECO:0000259" key="6">
    <source>
        <dbReference type="PROSITE" id="PS50198"/>
    </source>
</evidence>
<dbReference type="InterPro" id="IPR050245">
    <property type="entry name" value="PrsA_foldase"/>
</dbReference>
<comment type="similarity">
    <text evidence="2">Belongs to the PpiC/parvulin rotamase family.</text>
</comment>
<evidence type="ECO:0000313" key="8">
    <source>
        <dbReference type="Proteomes" id="UP000463961"/>
    </source>
</evidence>
<evidence type="ECO:0000256" key="2">
    <source>
        <dbReference type="ARBA" id="ARBA00007656"/>
    </source>
</evidence>
<dbReference type="OrthoDB" id="8886058at2"/>
<dbReference type="PROSITE" id="PS01096">
    <property type="entry name" value="PPIC_PPIASE_1"/>
    <property type="match status" value="1"/>
</dbReference>
<name>A0A679I9X4_9RHOO</name>
<evidence type="ECO:0000256" key="5">
    <source>
        <dbReference type="ARBA" id="ARBA00023235"/>
    </source>
</evidence>
<dbReference type="GO" id="GO:0003755">
    <property type="term" value="F:peptidyl-prolyl cis-trans isomerase activity"/>
    <property type="evidence" value="ECO:0007669"/>
    <property type="project" value="UniProtKB-KW"/>
</dbReference>
<dbReference type="InterPro" id="IPR046357">
    <property type="entry name" value="PPIase_dom_sf"/>
</dbReference>
<dbReference type="Pfam" id="PF13624">
    <property type="entry name" value="SurA_N_3"/>
    <property type="match status" value="1"/>
</dbReference>
<dbReference type="Gene3D" id="1.10.8.1040">
    <property type="match status" value="1"/>
</dbReference>
<reference evidence="8" key="1">
    <citation type="submission" date="2020-01" db="EMBL/GenBank/DDBJ databases">
        <title>Phosphoaccumulans saitamaens gen. nov., sp. nov., a polyphosphate accumulating bacterium isolated from surface river water.</title>
        <authorList>
            <person name="Watanabe K."/>
            <person name="Suda W."/>
        </authorList>
    </citation>
    <scope>NUCLEOTIDE SEQUENCE [LARGE SCALE GENOMIC DNA]</scope>
    <source>
        <strain evidence="8">ICHIAU1</strain>
    </source>
</reference>
<evidence type="ECO:0000256" key="3">
    <source>
        <dbReference type="ARBA" id="ARBA00013194"/>
    </source>
</evidence>
<dbReference type="SUPFAM" id="SSF54534">
    <property type="entry name" value="FKBP-like"/>
    <property type="match status" value="1"/>
</dbReference>
<keyword evidence="8" id="KW-1185">Reference proteome</keyword>
<gene>
    <name evidence="7" type="ORF">ICHIAU1_17390</name>
</gene>
<dbReference type="Gene3D" id="3.10.50.40">
    <property type="match status" value="1"/>
</dbReference>
<dbReference type="PANTHER" id="PTHR47245">
    <property type="entry name" value="PEPTIDYLPROLYL ISOMERASE"/>
    <property type="match status" value="1"/>
</dbReference>
<dbReference type="InterPro" id="IPR000297">
    <property type="entry name" value="PPIase_PpiC"/>
</dbReference>
<evidence type="ECO:0000313" key="7">
    <source>
        <dbReference type="EMBL" id="BBU69456.1"/>
    </source>
</evidence>
<proteinExistence type="inferred from homology"/>
<dbReference type="AlphaFoldDB" id="A0A679I9X4"/>